<keyword evidence="3" id="KW-1185">Reference proteome</keyword>
<accession>A0A2T0UYL4</accession>
<evidence type="ECO:0000313" key="3">
    <source>
        <dbReference type="Proteomes" id="UP000237647"/>
    </source>
</evidence>
<dbReference type="RefSeq" id="WP_106375677.1">
    <property type="nucleotide sequence ID" value="NZ_PVTK01000009.1"/>
</dbReference>
<proteinExistence type="predicted"/>
<feature type="compositionally biased region" description="Low complexity" evidence="1">
    <location>
        <begin position="340"/>
        <end position="349"/>
    </location>
</feature>
<organism evidence="2 3">
    <name type="scientific">Vreelandella songnenensis</name>
    <dbReference type="NCBI Taxonomy" id="1176243"/>
    <lineage>
        <taxon>Bacteria</taxon>
        <taxon>Pseudomonadati</taxon>
        <taxon>Pseudomonadota</taxon>
        <taxon>Gammaproteobacteria</taxon>
        <taxon>Oceanospirillales</taxon>
        <taxon>Halomonadaceae</taxon>
        <taxon>Vreelandella</taxon>
    </lineage>
</organism>
<evidence type="ECO:0000313" key="2">
    <source>
        <dbReference type="EMBL" id="PRY63019.1"/>
    </source>
</evidence>
<protein>
    <submittedName>
        <fullName evidence="2">Uncharacterized protein</fullName>
    </submittedName>
</protein>
<feature type="region of interest" description="Disordered" evidence="1">
    <location>
        <begin position="586"/>
        <end position="605"/>
    </location>
</feature>
<gene>
    <name evidence="2" type="ORF">B0H98_10923</name>
</gene>
<dbReference type="AlphaFoldDB" id="A0A2T0UYL4"/>
<sequence>MSYQPTLEDMAYLVQEQPTAFRQPERLLSRIQNAMANDDSHPGSAVTQGQVSNSIYSEYVSSGADRLTESPIPQEPADGESRQDPEFGTMCVICASQTPCIEKVEVVCHSGKNNRVVLEGRNELEDTDCKIYFVADKAVAGELSFEGFLSGSTFKDEGTVTVTIADDCPHQAHTLYWTGALNGTTITSGTEIPFTVETNPRSPLTNIPRLGDYGLAFEAAVIILDIIMNRGIMAKEEQFRISYDGTRDFLFTSVTVPSLKFKGKVSVQPPQIGTENIPRSEARRLRVELDMGSNPRQVTHEQGWQVDAEIEVTCGSNTKKIQVGKYRSETSTYDSAPSLRRQQGARQQGSSIDRFIDSLTTNAKRLAKSLSTEHDADKLANIFTVGPKLSMQVGTEQIEQDGGPELTWKLDVGLSLDFAFGVKVDIYLALKRALRRLPVVTPLGAAAHTLVTFLEDAETGRNLLVAQYQIDPSLFMEISLGAGFKASEDATADELLGGVYDFHEGKFDESTVRGQVEVQLTAKAMGGILGYFDSIITDRHVFKYEAEVVTEGGIRIKTDEGRWGYQLYHKGAALKIKSFKKVNVESGGRQSDAGGRPSPSSNNSRQAVLNTMTINWVEDSENTNTYPLAEGYTGEFITFS</sequence>
<evidence type="ECO:0000256" key="1">
    <source>
        <dbReference type="SAM" id="MobiDB-lite"/>
    </source>
</evidence>
<dbReference type="OrthoDB" id="6127758at2"/>
<name>A0A2T0UYL4_9GAMM</name>
<dbReference type="EMBL" id="PVTK01000009">
    <property type="protein sequence ID" value="PRY63019.1"/>
    <property type="molecule type" value="Genomic_DNA"/>
</dbReference>
<feature type="region of interest" description="Disordered" evidence="1">
    <location>
        <begin position="332"/>
        <end position="351"/>
    </location>
</feature>
<reference evidence="2 3" key="1">
    <citation type="submission" date="2018-03" db="EMBL/GenBank/DDBJ databases">
        <title>Genomic Encyclopedia of Type Strains, Phase III (KMG-III): the genomes of soil and plant-associated and newly described type strains.</title>
        <authorList>
            <person name="Whitman W."/>
        </authorList>
    </citation>
    <scope>NUCLEOTIDE SEQUENCE [LARGE SCALE GENOMIC DNA]</scope>
    <source>
        <strain evidence="2 3">CGMCC 1.12152</strain>
    </source>
</reference>
<dbReference type="Proteomes" id="UP000237647">
    <property type="component" value="Unassembled WGS sequence"/>
</dbReference>
<comment type="caution">
    <text evidence="2">The sequence shown here is derived from an EMBL/GenBank/DDBJ whole genome shotgun (WGS) entry which is preliminary data.</text>
</comment>